<dbReference type="OrthoDB" id="79452at2759"/>
<dbReference type="InterPro" id="IPR000198">
    <property type="entry name" value="RhoGAP_dom"/>
</dbReference>
<keyword evidence="7" id="KW-1185">Reference proteome</keyword>
<dbReference type="STRING" id="1328759.A0A5C2S5C8"/>
<feature type="domain" description="Rho-GAP" evidence="4">
    <location>
        <begin position="388"/>
        <end position="583"/>
    </location>
</feature>
<keyword evidence="2" id="KW-0175">Coiled coil</keyword>
<proteinExistence type="predicted"/>
<dbReference type="PANTHER" id="PTHR23176:SF134">
    <property type="entry name" value="RHO-TYPE GTPASE-ACTIVATING PROTEIN"/>
    <property type="match status" value="1"/>
</dbReference>
<feature type="compositionally biased region" description="Polar residues" evidence="3">
    <location>
        <begin position="223"/>
        <end position="233"/>
    </location>
</feature>
<keyword evidence="1" id="KW-0343">GTPase activation</keyword>
<dbReference type="GO" id="GO:0005096">
    <property type="term" value="F:GTPase activator activity"/>
    <property type="evidence" value="ECO:0007669"/>
    <property type="project" value="UniProtKB-KW"/>
</dbReference>
<evidence type="ECO:0000259" key="4">
    <source>
        <dbReference type="PROSITE" id="PS50238"/>
    </source>
</evidence>
<feature type="region of interest" description="Disordered" evidence="3">
    <location>
        <begin position="586"/>
        <end position="849"/>
    </location>
</feature>
<dbReference type="InterPro" id="IPR001060">
    <property type="entry name" value="FCH_dom"/>
</dbReference>
<protein>
    <submittedName>
        <fullName evidence="6">RhoGAP-domain-containing protein</fullName>
    </submittedName>
</protein>
<organism evidence="6 7">
    <name type="scientific">Lentinus tigrinus ALCF2SS1-6</name>
    <dbReference type="NCBI Taxonomy" id="1328759"/>
    <lineage>
        <taxon>Eukaryota</taxon>
        <taxon>Fungi</taxon>
        <taxon>Dikarya</taxon>
        <taxon>Basidiomycota</taxon>
        <taxon>Agaricomycotina</taxon>
        <taxon>Agaricomycetes</taxon>
        <taxon>Polyporales</taxon>
        <taxon>Polyporaceae</taxon>
        <taxon>Lentinus</taxon>
    </lineage>
</organism>
<feature type="compositionally biased region" description="Polar residues" evidence="3">
    <location>
        <begin position="707"/>
        <end position="722"/>
    </location>
</feature>
<dbReference type="InterPro" id="IPR050729">
    <property type="entry name" value="Rho-GAP"/>
</dbReference>
<dbReference type="PROSITE" id="PS51741">
    <property type="entry name" value="F_BAR"/>
    <property type="match status" value="1"/>
</dbReference>
<dbReference type="Pfam" id="PF00611">
    <property type="entry name" value="FCH"/>
    <property type="match status" value="1"/>
</dbReference>
<dbReference type="GO" id="GO:0005737">
    <property type="term" value="C:cytoplasm"/>
    <property type="evidence" value="ECO:0007669"/>
    <property type="project" value="TreeGrafter"/>
</dbReference>
<accession>A0A5C2S5C8</accession>
<dbReference type="PROSITE" id="PS50238">
    <property type="entry name" value="RHOGAP"/>
    <property type="match status" value="1"/>
</dbReference>
<evidence type="ECO:0000256" key="3">
    <source>
        <dbReference type="SAM" id="MobiDB-lite"/>
    </source>
</evidence>
<name>A0A5C2S5C8_9APHY</name>
<feature type="region of interest" description="Disordered" evidence="3">
    <location>
        <begin position="196"/>
        <end position="233"/>
    </location>
</feature>
<feature type="compositionally biased region" description="Polar residues" evidence="3">
    <location>
        <begin position="650"/>
        <end position="660"/>
    </location>
</feature>
<dbReference type="Gene3D" id="1.20.1270.60">
    <property type="entry name" value="Arfaptin homology (AH) domain/BAR domain"/>
    <property type="match status" value="1"/>
</dbReference>
<feature type="domain" description="F-BAR" evidence="5">
    <location>
        <begin position="5"/>
        <end position="351"/>
    </location>
</feature>
<feature type="compositionally biased region" description="Low complexity" evidence="3">
    <location>
        <begin position="634"/>
        <end position="643"/>
    </location>
</feature>
<evidence type="ECO:0000313" key="7">
    <source>
        <dbReference type="Proteomes" id="UP000313359"/>
    </source>
</evidence>
<dbReference type="AlphaFoldDB" id="A0A5C2S5C8"/>
<dbReference type="EMBL" id="ML122275">
    <property type="protein sequence ID" value="RPD58368.1"/>
    <property type="molecule type" value="Genomic_DNA"/>
</dbReference>
<dbReference type="Pfam" id="PF00620">
    <property type="entry name" value="RhoGAP"/>
    <property type="match status" value="1"/>
</dbReference>
<dbReference type="InterPro" id="IPR031160">
    <property type="entry name" value="F_BAR_dom"/>
</dbReference>
<dbReference type="InterPro" id="IPR008936">
    <property type="entry name" value="Rho_GTPase_activation_prot"/>
</dbReference>
<feature type="compositionally biased region" description="Low complexity" evidence="3">
    <location>
        <begin position="811"/>
        <end position="839"/>
    </location>
</feature>
<reference evidence="6" key="1">
    <citation type="journal article" date="2018" name="Genome Biol. Evol.">
        <title>Genomics and development of Lentinus tigrinus, a white-rot wood-decaying mushroom with dimorphic fruiting bodies.</title>
        <authorList>
            <person name="Wu B."/>
            <person name="Xu Z."/>
            <person name="Knudson A."/>
            <person name="Carlson A."/>
            <person name="Chen N."/>
            <person name="Kovaka S."/>
            <person name="LaButti K."/>
            <person name="Lipzen A."/>
            <person name="Pennachio C."/>
            <person name="Riley R."/>
            <person name="Schakwitz W."/>
            <person name="Umezawa K."/>
            <person name="Ohm R.A."/>
            <person name="Grigoriev I.V."/>
            <person name="Nagy L.G."/>
            <person name="Gibbons J."/>
            <person name="Hibbett D."/>
        </authorList>
    </citation>
    <scope>NUCLEOTIDE SEQUENCE [LARGE SCALE GENOMIC DNA]</scope>
    <source>
        <strain evidence="6">ALCF2SS1-6</strain>
    </source>
</reference>
<dbReference type="GO" id="GO:0007165">
    <property type="term" value="P:signal transduction"/>
    <property type="evidence" value="ECO:0007669"/>
    <property type="project" value="InterPro"/>
</dbReference>
<evidence type="ECO:0000256" key="2">
    <source>
        <dbReference type="PROSITE-ProRule" id="PRU01077"/>
    </source>
</evidence>
<dbReference type="Proteomes" id="UP000313359">
    <property type="component" value="Unassembled WGS sequence"/>
</dbReference>
<feature type="compositionally biased region" description="Basic residues" evidence="3">
    <location>
        <begin position="840"/>
        <end position="849"/>
    </location>
</feature>
<dbReference type="SMART" id="SM00324">
    <property type="entry name" value="RhoGAP"/>
    <property type="match status" value="1"/>
</dbReference>
<feature type="compositionally biased region" description="Low complexity" evidence="3">
    <location>
        <begin position="736"/>
        <end position="756"/>
    </location>
</feature>
<gene>
    <name evidence="6" type="ORF">L227DRAFT_594309</name>
</gene>
<evidence type="ECO:0000313" key="6">
    <source>
        <dbReference type="EMBL" id="RPD58368.1"/>
    </source>
</evidence>
<dbReference type="SUPFAM" id="SSF48350">
    <property type="entry name" value="GTPase activation domain, GAP"/>
    <property type="match status" value="1"/>
</dbReference>
<dbReference type="PANTHER" id="PTHR23176">
    <property type="entry name" value="RHO/RAC/CDC GTPASE-ACTIVATING PROTEIN"/>
    <property type="match status" value="1"/>
</dbReference>
<evidence type="ECO:0000259" key="5">
    <source>
        <dbReference type="PROSITE" id="PS51741"/>
    </source>
</evidence>
<evidence type="ECO:0000256" key="1">
    <source>
        <dbReference type="ARBA" id="ARBA00022468"/>
    </source>
</evidence>
<dbReference type="InterPro" id="IPR027267">
    <property type="entry name" value="AH/BAR_dom_sf"/>
</dbReference>
<dbReference type="SUPFAM" id="SSF103657">
    <property type="entry name" value="BAR/IMD domain-like"/>
    <property type="match status" value="1"/>
</dbReference>
<sequence length="849" mass="92993">MSSATEAVSAAKAPTVDAAHNATALFDSHMKVLGESYLAFFQERKRIEEHYVASLLKLHRKSKSIDTYMDDRMELNTTRVAWNEITDNVEREAVTHTAFVESLSTHVIDPLSNFKEEQDRIRKRIRDDVKNAITAHAEYAENVLPRLKRTYIKKCQEVEEYKSAAASAIAPISPTSPQDPHTAVPLSKPLSQLANGARPVVTGPQPLRPLDRRPSQGGHRNRSPSASATSTALQDLAHQGKRQLNQLMTFLDRDGTRSDNALRQVRAKREADEADKEYRKGVHWLETLRLRRVKSIESGFKSLESFVRESSDLLRKVLEVYTDSLTAAAATQGQLCEHGRRMVEKISPTRDSAAIAANIPRLLAATTPKPIYYYNYNVGECKDLIFGVSLVDYATARGLQEGEIPKIVRICIEDIDRRGLDAEGIYRVSGRHAAVQELQHKIERNEAAFSFNPAVDDVYSVASFLKMYLRELPEPVFKFPLQDRIQHTEGIDEHIANNFALLRSKIRRLPPIHQATLKALVEHLARIAAHSDKNKMDPKNLAIVFGSVIFGEDEIPKGGDLLTMQAWKDSLMEDLITNAGVLFQQSGSGSPPLPAAPLNEPVPPVTYGSTHTKVTSMPPPPVPTSPRKHHHQKSSSFSTPRSSFDAPRPSFQSQSPQDFTPQLPPRPTNSIHPSLRAGPHAGSPARQAPGVRAGQFFDDQVRVQPPGSASSHEGNTNGSSVSLPPPLPPRLDEEPSMSSASGTSALTLSTAPSSATVAESHSREPSSKRSSRQIPTLQDLQDKFGDGSQPDLFSPPSSARGRSHDSGMEMSSTAAAAAFASATPSPTSSHSGRSSPSKKSTGHGRKPSD</sequence>
<feature type="compositionally biased region" description="Pro residues" evidence="3">
    <location>
        <begin position="591"/>
        <end position="604"/>
    </location>
</feature>
<dbReference type="Gene3D" id="1.10.555.10">
    <property type="entry name" value="Rho GTPase activation protein"/>
    <property type="match status" value="1"/>
</dbReference>